<dbReference type="InterPro" id="IPR000938">
    <property type="entry name" value="CAP-Gly_domain"/>
</dbReference>
<keyword evidence="1" id="KW-0472">Membrane</keyword>
<evidence type="ECO:0000259" key="2">
    <source>
        <dbReference type="PROSITE" id="PS50245"/>
    </source>
</evidence>
<proteinExistence type="predicted"/>
<keyword evidence="1" id="KW-1133">Transmembrane helix</keyword>
<reference evidence="6" key="1">
    <citation type="submission" date="2017-02" db="UniProtKB">
        <authorList>
            <consortium name="WormBaseParasite"/>
        </authorList>
    </citation>
    <scope>IDENTIFICATION</scope>
</reference>
<evidence type="ECO:0000313" key="5">
    <source>
        <dbReference type="Proteomes" id="UP000274756"/>
    </source>
</evidence>
<dbReference type="PROSITE" id="PS50245">
    <property type="entry name" value="CAP_GLY_2"/>
    <property type="match status" value="1"/>
</dbReference>
<dbReference type="PROSITE" id="PS00845">
    <property type="entry name" value="CAP_GLY_1"/>
    <property type="match status" value="1"/>
</dbReference>
<dbReference type="SUPFAM" id="SSF74924">
    <property type="entry name" value="Cap-Gly domain"/>
    <property type="match status" value="1"/>
</dbReference>
<protein>
    <submittedName>
        <fullName evidence="6">CAP-Gly domain-containing protein</fullName>
    </submittedName>
</protein>
<dbReference type="Proteomes" id="UP000038040">
    <property type="component" value="Unplaced"/>
</dbReference>
<dbReference type="STRING" id="318479.A0A0N4UH65"/>
<feature type="domain" description="CAP-Gly" evidence="2">
    <location>
        <begin position="49"/>
        <end position="91"/>
    </location>
</feature>
<reference evidence="3 5" key="2">
    <citation type="submission" date="2018-11" db="EMBL/GenBank/DDBJ databases">
        <authorList>
            <consortium name="Pathogen Informatics"/>
        </authorList>
    </citation>
    <scope>NUCLEOTIDE SEQUENCE [LARGE SCALE GENOMIC DNA]</scope>
</reference>
<evidence type="ECO:0000256" key="1">
    <source>
        <dbReference type="SAM" id="Phobius"/>
    </source>
</evidence>
<dbReference type="Pfam" id="PF01302">
    <property type="entry name" value="CAP_GLY"/>
    <property type="match status" value="1"/>
</dbReference>
<feature type="transmembrane region" description="Helical" evidence="1">
    <location>
        <begin position="7"/>
        <end position="25"/>
    </location>
</feature>
<dbReference type="WBParaSite" id="DME_0000686901-mRNA-1">
    <property type="protein sequence ID" value="DME_0000686901-mRNA-1"/>
    <property type="gene ID" value="DME_0000686901"/>
</dbReference>
<evidence type="ECO:0000313" key="3">
    <source>
        <dbReference type="EMBL" id="VDN51510.1"/>
    </source>
</evidence>
<evidence type="ECO:0000313" key="6">
    <source>
        <dbReference type="WBParaSite" id="DME_0000686901-mRNA-1"/>
    </source>
</evidence>
<organism evidence="4 6">
    <name type="scientific">Dracunculus medinensis</name>
    <name type="common">Guinea worm</name>
    <dbReference type="NCBI Taxonomy" id="318479"/>
    <lineage>
        <taxon>Eukaryota</taxon>
        <taxon>Metazoa</taxon>
        <taxon>Ecdysozoa</taxon>
        <taxon>Nematoda</taxon>
        <taxon>Chromadorea</taxon>
        <taxon>Rhabditida</taxon>
        <taxon>Spirurina</taxon>
        <taxon>Dracunculoidea</taxon>
        <taxon>Dracunculidae</taxon>
        <taxon>Dracunculus</taxon>
    </lineage>
</organism>
<dbReference type="Gene3D" id="2.30.30.190">
    <property type="entry name" value="CAP Gly-rich-like domain"/>
    <property type="match status" value="1"/>
</dbReference>
<gene>
    <name evidence="3" type="ORF">DME_LOCUS1483</name>
</gene>
<sequence>QESERKKIIFHLFCVFIYIILSINFKCFHNTSHMHFFAEKGKGKVAYYGTTEFAEGIWVGVILDEPNGKNNGTVKGVKYFECTNNYGVFVKLMVVKLRNFIDKIVGN</sequence>
<dbReference type="InterPro" id="IPR036859">
    <property type="entry name" value="CAP-Gly_dom_sf"/>
</dbReference>
<keyword evidence="1" id="KW-0812">Transmembrane</keyword>
<dbReference type="AlphaFoldDB" id="A0A0N4UH65"/>
<dbReference type="OrthoDB" id="2130750at2759"/>
<dbReference type="EMBL" id="UYYG01000022">
    <property type="protein sequence ID" value="VDN51510.1"/>
    <property type="molecule type" value="Genomic_DNA"/>
</dbReference>
<dbReference type="PANTHER" id="PTHR18916">
    <property type="entry name" value="DYNACTIN 1-RELATED MICROTUBULE-BINDING"/>
    <property type="match status" value="1"/>
</dbReference>
<keyword evidence="5" id="KW-1185">Reference proteome</keyword>
<name>A0A0N4UH65_DRAME</name>
<dbReference type="SMART" id="SM01052">
    <property type="entry name" value="CAP_GLY"/>
    <property type="match status" value="1"/>
</dbReference>
<evidence type="ECO:0000313" key="4">
    <source>
        <dbReference type="Proteomes" id="UP000038040"/>
    </source>
</evidence>
<accession>A0A0N4UH65</accession>
<dbReference type="Proteomes" id="UP000274756">
    <property type="component" value="Unassembled WGS sequence"/>
</dbReference>